<protein>
    <submittedName>
        <fullName evidence="1">Uncharacterized protein</fullName>
    </submittedName>
</protein>
<organism evidence="1 2">
    <name type="scientific">Belliella alkalica</name>
    <dbReference type="NCBI Taxonomy" id="1730871"/>
    <lineage>
        <taxon>Bacteria</taxon>
        <taxon>Pseudomonadati</taxon>
        <taxon>Bacteroidota</taxon>
        <taxon>Cytophagia</taxon>
        <taxon>Cytophagales</taxon>
        <taxon>Cyclobacteriaceae</taxon>
        <taxon>Belliella</taxon>
    </lineage>
</organism>
<reference evidence="1" key="1">
    <citation type="submission" date="2022-03" db="EMBL/GenBank/DDBJ databases">
        <title>De novo assembled genomes of Belliella spp. (Cyclobacteriaceae) strains.</title>
        <authorList>
            <person name="Szabo A."/>
            <person name="Korponai K."/>
            <person name="Felfoldi T."/>
        </authorList>
    </citation>
    <scope>NUCLEOTIDE SEQUENCE</scope>
    <source>
        <strain evidence="1">DSM 111903</strain>
    </source>
</reference>
<evidence type="ECO:0000313" key="1">
    <source>
        <dbReference type="EMBL" id="MCH7411861.1"/>
    </source>
</evidence>
<keyword evidence="2" id="KW-1185">Reference proteome</keyword>
<gene>
    <name evidence="1" type="ORF">MM213_00060</name>
</gene>
<dbReference type="RefSeq" id="WP_241298236.1">
    <property type="nucleotide sequence ID" value="NZ_JAKZGO010000001.1"/>
</dbReference>
<sequence length="206" mass="24394">MKNLNTGLSEKVFMDDSWYQILESHTGNTHFSMEKYQNGYFFYTYEYKKSFFLDESLLQDYECRISLIPHPDVKLQKNHPLEELRDASIEMSLHGKFIWHELESPPGLLAYWNTSCKYFLEDKGKHGYVLRFFWIVDKFRYDYGLLFLGIPRSNFDLTLSQLVKFLLFTKAESLEDITSIGKKSIKEFYSVFSEAGITLDPKNYTL</sequence>
<accession>A0ABS9V609</accession>
<comment type="caution">
    <text evidence="1">The sequence shown here is derived from an EMBL/GenBank/DDBJ whole genome shotgun (WGS) entry which is preliminary data.</text>
</comment>
<dbReference type="EMBL" id="JAKZGO010000001">
    <property type="protein sequence ID" value="MCH7411861.1"/>
    <property type="molecule type" value="Genomic_DNA"/>
</dbReference>
<dbReference type="Proteomes" id="UP001165430">
    <property type="component" value="Unassembled WGS sequence"/>
</dbReference>
<name>A0ABS9V609_9BACT</name>
<evidence type="ECO:0000313" key="2">
    <source>
        <dbReference type="Proteomes" id="UP001165430"/>
    </source>
</evidence>
<proteinExistence type="predicted"/>